<proteinExistence type="predicted"/>
<feature type="domain" description="Transposase IS4-like" evidence="1">
    <location>
        <begin position="15"/>
        <end position="85"/>
    </location>
</feature>
<dbReference type="GO" id="GO:0006313">
    <property type="term" value="P:DNA transposition"/>
    <property type="evidence" value="ECO:0007669"/>
    <property type="project" value="InterPro"/>
</dbReference>
<gene>
    <name evidence="2" type="ORF">NY667_01165</name>
</gene>
<comment type="caution">
    <text evidence="2">The sequence shown here is derived from an EMBL/GenBank/DDBJ whole genome shotgun (WGS) entry which is preliminary data.</text>
</comment>
<accession>A0A9X4BQ16</accession>
<dbReference type="InterPro" id="IPR002559">
    <property type="entry name" value="Transposase_11"/>
</dbReference>
<dbReference type="RefSeq" id="WP_104550796.1">
    <property type="nucleotide sequence ID" value="NZ_CP168173.1"/>
</dbReference>
<organism evidence="2 3">
    <name type="scientific">Xanthomonas hortorum pv. hederae</name>
    <dbReference type="NCBI Taxonomy" id="453603"/>
    <lineage>
        <taxon>Bacteria</taxon>
        <taxon>Pseudomonadati</taxon>
        <taxon>Pseudomonadota</taxon>
        <taxon>Gammaproteobacteria</taxon>
        <taxon>Lysobacterales</taxon>
        <taxon>Lysobacteraceae</taxon>
        <taxon>Xanthomonas</taxon>
    </lineage>
</organism>
<protein>
    <submittedName>
        <fullName evidence="2">Transposase</fullName>
    </submittedName>
</protein>
<reference evidence="2" key="2">
    <citation type="submission" date="2022-08" db="EMBL/GenBank/DDBJ databases">
        <authorList>
            <person name="Iruegas-Bocardo F."/>
            <person name="Weisberg A.J."/>
            <person name="Riutta E.R."/>
            <person name="Kilday K."/>
            <person name="Bonkowski J.C."/>
            <person name="Creswell T."/>
            <person name="Daughtrey M.L."/>
            <person name="Rane K."/>
            <person name="Grunwald N.J."/>
            <person name="Chang J.H."/>
            <person name="Putnam M.L."/>
        </authorList>
    </citation>
    <scope>NUCLEOTIDE SEQUENCE</scope>
    <source>
        <strain evidence="2">22-338</strain>
    </source>
</reference>
<dbReference type="GO" id="GO:0003677">
    <property type="term" value="F:DNA binding"/>
    <property type="evidence" value="ECO:0007669"/>
    <property type="project" value="InterPro"/>
</dbReference>
<dbReference type="PANTHER" id="PTHR35604">
    <property type="entry name" value="TRANSPOSASE INSH FOR INSERTION SEQUENCE ELEMENT IS5A-RELATED"/>
    <property type="match status" value="1"/>
</dbReference>
<dbReference type="Proteomes" id="UP001140230">
    <property type="component" value="Unassembled WGS sequence"/>
</dbReference>
<dbReference type="Pfam" id="PF01609">
    <property type="entry name" value="DDE_Tnp_1"/>
    <property type="match status" value="1"/>
</dbReference>
<dbReference type="AlphaFoldDB" id="A0A9X4BQ16"/>
<dbReference type="GO" id="GO:0004803">
    <property type="term" value="F:transposase activity"/>
    <property type="evidence" value="ECO:0007669"/>
    <property type="project" value="InterPro"/>
</dbReference>
<evidence type="ECO:0000313" key="3">
    <source>
        <dbReference type="Proteomes" id="UP001140230"/>
    </source>
</evidence>
<dbReference type="PANTHER" id="PTHR35604:SF2">
    <property type="entry name" value="TRANSPOSASE INSH FOR INSERTION SEQUENCE ELEMENT IS5A-RELATED"/>
    <property type="match status" value="1"/>
</dbReference>
<sequence>MAFVSQVEIGAGMTVDTTIIGAPRSTKNADKACYPQIHQTRKSQQWHFGMKLHIGVISRSGLAHRAAMTTSNAHDKHVLQDMLQGTSDG</sequence>
<evidence type="ECO:0000313" key="2">
    <source>
        <dbReference type="EMBL" id="MDC8636450.1"/>
    </source>
</evidence>
<reference evidence="2" key="1">
    <citation type="journal article" date="2022" name="Phytopathology">
        <title>Whole genome sequencing-based tracing of a 2022 introduction and outbreak of Xanthomonas hortorum pv. pelargonii.</title>
        <authorList>
            <person name="Iruegas Bocardo F."/>
            <person name="Weisberg A.J."/>
            <person name="Riutta E.R."/>
            <person name="Kilday K.B."/>
            <person name="Bonkowski J.C."/>
            <person name="Creswell T.C."/>
            <person name="Daughtrey M."/>
            <person name="Rane K.K."/>
            <person name="Grunwald N.J."/>
            <person name="Chang J.H."/>
            <person name="Putnam M."/>
        </authorList>
    </citation>
    <scope>NUCLEOTIDE SEQUENCE</scope>
    <source>
        <strain evidence="2">22-338</strain>
    </source>
</reference>
<dbReference type="EMBL" id="JANWTP010000002">
    <property type="protein sequence ID" value="MDC8636450.1"/>
    <property type="molecule type" value="Genomic_DNA"/>
</dbReference>
<evidence type="ECO:0000259" key="1">
    <source>
        <dbReference type="Pfam" id="PF01609"/>
    </source>
</evidence>
<name>A0A9X4BQ16_9XANT</name>